<dbReference type="Gene3D" id="3.40.50.1820">
    <property type="entry name" value="alpha/beta hydrolase"/>
    <property type="match status" value="1"/>
</dbReference>
<dbReference type="CDD" id="cd01831">
    <property type="entry name" value="Endoglucanase_E_like"/>
    <property type="match status" value="1"/>
</dbReference>
<comment type="caution">
    <text evidence="5">The sequence shown here is derived from an EMBL/GenBank/DDBJ whole genome shotgun (WGS) entry which is preliminary data.</text>
</comment>
<organism evidence="5 6">
    <name type="scientific">Pinibacter soli</name>
    <dbReference type="NCBI Taxonomy" id="3044211"/>
    <lineage>
        <taxon>Bacteria</taxon>
        <taxon>Pseudomonadati</taxon>
        <taxon>Bacteroidota</taxon>
        <taxon>Chitinophagia</taxon>
        <taxon>Chitinophagales</taxon>
        <taxon>Chitinophagaceae</taxon>
        <taxon>Pinibacter</taxon>
    </lineage>
</organism>
<name>A0ABT6RHA1_9BACT</name>
<dbReference type="RefSeq" id="WP_282335322.1">
    <property type="nucleotide sequence ID" value="NZ_JASBRG010000007.1"/>
</dbReference>
<feature type="signal peptide" evidence="1">
    <location>
        <begin position="1"/>
        <end position="24"/>
    </location>
</feature>
<dbReference type="InterPro" id="IPR003140">
    <property type="entry name" value="PLipase/COase/thioEstase"/>
</dbReference>
<dbReference type="Gene3D" id="3.40.50.1110">
    <property type="entry name" value="SGNH hydrolase"/>
    <property type="match status" value="1"/>
</dbReference>
<keyword evidence="6" id="KW-1185">Reference proteome</keyword>
<evidence type="ECO:0000256" key="1">
    <source>
        <dbReference type="SAM" id="SignalP"/>
    </source>
</evidence>
<dbReference type="Gene3D" id="2.60.120.260">
    <property type="entry name" value="Galactose-binding domain-like"/>
    <property type="match status" value="1"/>
</dbReference>
<dbReference type="InterPro" id="IPR036514">
    <property type="entry name" value="SGNH_hydro_sf"/>
</dbReference>
<dbReference type="Pfam" id="PF17996">
    <property type="entry name" value="CE2_N"/>
    <property type="match status" value="1"/>
</dbReference>
<dbReference type="InterPro" id="IPR052762">
    <property type="entry name" value="PCW_deacetylase/CE"/>
</dbReference>
<dbReference type="Pfam" id="PF13472">
    <property type="entry name" value="Lipase_GDSL_2"/>
    <property type="match status" value="1"/>
</dbReference>
<dbReference type="InterPro" id="IPR013830">
    <property type="entry name" value="SGNH_hydro"/>
</dbReference>
<evidence type="ECO:0000259" key="2">
    <source>
        <dbReference type="Pfam" id="PF02230"/>
    </source>
</evidence>
<evidence type="ECO:0000313" key="5">
    <source>
        <dbReference type="EMBL" id="MDI3321212.1"/>
    </source>
</evidence>
<dbReference type="SUPFAM" id="SSF52266">
    <property type="entry name" value="SGNH hydrolase"/>
    <property type="match status" value="1"/>
</dbReference>
<dbReference type="Proteomes" id="UP001226434">
    <property type="component" value="Unassembled WGS sequence"/>
</dbReference>
<dbReference type="SUPFAM" id="SSF53474">
    <property type="entry name" value="alpha/beta-Hydrolases"/>
    <property type="match status" value="1"/>
</dbReference>
<dbReference type="InterPro" id="IPR037461">
    <property type="entry name" value="CtCE2-like_dom"/>
</dbReference>
<gene>
    <name evidence="5" type="ORF">QJ048_15565</name>
</gene>
<feature type="domain" description="Phospholipase/carboxylesterase/thioesterase" evidence="2">
    <location>
        <begin position="75"/>
        <end position="262"/>
    </location>
</feature>
<evidence type="ECO:0000313" key="6">
    <source>
        <dbReference type="Proteomes" id="UP001226434"/>
    </source>
</evidence>
<feature type="domain" description="SGNH hydrolase-type esterase" evidence="3">
    <location>
        <begin position="408"/>
        <end position="577"/>
    </location>
</feature>
<proteinExistence type="predicted"/>
<dbReference type="PANTHER" id="PTHR37834">
    <property type="entry name" value="GDSL-LIKE LIPASE/ACYLHYDROLASE DOMAIN PROTEIN (AFU_ORTHOLOGUE AFUA_2G00620)"/>
    <property type="match status" value="1"/>
</dbReference>
<sequence length="593" mass="66210">MKSVKNILMLLVCTMLIGNINAQAVNASTPDYTTVPMLDWEKKFSDFSFNVYKKNDHVLPYRLYKPAVQNGGKYPLVLFMHGAGERGVDNRKQFLRFSCTKFWEKYPCYVLAPQCPERKDVDNDAGAVWVYTPFGGQSHTMQREPTWPMQLSIELLDKIIKENNIDRDRIYITGLSMGGFATWEMLQRHPELFAAGVPVCGGGDTAFAGKLSHVPLWVFHGDADSTVPVTRSRAMVQQIVSKGGHPRYTEYPGVGHDSWSRTYAENEVWDWLFAQTKKKASPTKIAPGSLEDNHIKYFGRWDQSNAAEYVSRWGGAYFKVAFTGTKVKLKTGTNKTNYYVKIDNGPWISYKNVSDTIDLTPTALSKGKHILSVAQGKDYNYVFSFHGLILEPGAVTSDPPVSPFLIEFIGDSITAGYTDDQANVSDYAWISAEKLGAEHTQIAYPGITLVSGYPKGGMDNQYFRMGSPASIVSPMWEMNKYVPDMIVINLGTNDNNKRVPDSVLQANYAEFLFKIRSQFPNAQILVMRTFLGVKAVPTLAAVNVRIAAGDTKLHYVDTDGWLTKANYGDGLHPSVVGQIKAAGLLIPVIEKYR</sequence>
<dbReference type="InterPro" id="IPR040794">
    <property type="entry name" value="CE2_N"/>
</dbReference>
<dbReference type="Pfam" id="PF02230">
    <property type="entry name" value="Abhydrolase_2"/>
    <property type="match status" value="1"/>
</dbReference>
<feature type="domain" description="Carbohydrate esterase 2 N-terminal" evidence="4">
    <location>
        <begin position="297"/>
        <end position="400"/>
    </location>
</feature>
<keyword evidence="1" id="KW-0732">Signal</keyword>
<accession>A0ABT6RHA1</accession>
<dbReference type="EMBL" id="JASBRG010000007">
    <property type="protein sequence ID" value="MDI3321212.1"/>
    <property type="molecule type" value="Genomic_DNA"/>
</dbReference>
<protein>
    <submittedName>
        <fullName evidence="5">GDSL-type esterase/lipase family protein</fullName>
    </submittedName>
</protein>
<evidence type="ECO:0000259" key="4">
    <source>
        <dbReference type="Pfam" id="PF17996"/>
    </source>
</evidence>
<dbReference type="InterPro" id="IPR029058">
    <property type="entry name" value="AB_hydrolase_fold"/>
</dbReference>
<reference evidence="5 6" key="1">
    <citation type="submission" date="2023-05" db="EMBL/GenBank/DDBJ databases">
        <title>Genome sequence of Pinibacter sp. MAH-24.</title>
        <authorList>
            <person name="Huq M.A."/>
        </authorList>
    </citation>
    <scope>NUCLEOTIDE SEQUENCE [LARGE SCALE GENOMIC DNA]</scope>
    <source>
        <strain evidence="5 6">MAH-24</strain>
    </source>
</reference>
<evidence type="ECO:0000259" key="3">
    <source>
        <dbReference type="Pfam" id="PF13472"/>
    </source>
</evidence>
<dbReference type="PANTHER" id="PTHR37834:SF2">
    <property type="entry name" value="ESTERASE, SGNH HYDROLASE-TYPE"/>
    <property type="match status" value="1"/>
</dbReference>
<feature type="chain" id="PRO_5045172231" evidence="1">
    <location>
        <begin position="25"/>
        <end position="593"/>
    </location>
</feature>